<dbReference type="EMBL" id="SJFN01000004">
    <property type="protein sequence ID" value="TBW40291.1"/>
    <property type="molecule type" value="Genomic_DNA"/>
</dbReference>
<evidence type="ECO:0000313" key="2">
    <source>
        <dbReference type="EMBL" id="TBW40291.1"/>
    </source>
</evidence>
<sequence>MSCDPAPRRTAAGRLALAAVAGLAGLYGVVLSMVLTPEIGEAYRRTYLTGEFSILPDADSLGTDDGLAYRPGRRVSLRADEGRKHLARFDWRRDVQPAPTLDAFSGRLFLHLPPAIAGGASAHRLHFGVTCAMPEGEVATLDVAVDGRPVGTVACSRGPVTADLPLPRGLLGARRYDEITLTRRSSGFGDRILTGLDFRHDAVALDWFGIDVEGGAPIALESAPKTTD</sequence>
<reference evidence="2 3" key="1">
    <citation type="submission" date="2019-02" db="EMBL/GenBank/DDBJ databases">
        <title>Siculibacillus lacustris gen. nov., sp. nov., a new rosette-forming bacterium isolated from a freshwater crater lake (Lake St. Ana, Romania).</title>
        <authorList>
            <person name="Felfoldi T."/>
            <person name="Marton Z."/>
            <person name="Szabo A."/>
            <person name="Mentes A."/>
            <person name="Boka K."/>
            <person name="Marialigeti K."/>
            <person name="Mathe I."/>
            <person name="Koncz M."/>
            <person name="Schumann P."/>
            <person name="Toth E."/>
        </authorList>
    </citation>
    <scope>NUCLEOTIDE SEQUENCE [LARGE SCALE GENOMIC DNA]</scope>
    <source>
        <strain evidence="2 3">SA-279</strain>
    </source>
</reference>
<evidence type="ECO:0000256" key="1">
    <source>
        <dbReference type="SAM" id="Phobius"/>
    </source>
</evidence>
<keyword evidence="1" id="KW-0812">Transmembrane</keyword>
<feature type="transmembrane region" description="Helical" evidence="1">
    <location>
        <begin position="15"/>
        <end position="35"/>
    </location>
</feature>
<name>A0A4Q9VWL3_9HYPH</name>
<comment type="caution">
    <text evidence="2">The sequence shown here is derived from an EMBL/GenBank/DDBJ whole genome shotgun (WGS) entry which is preliminary data.</text>
</comment>
<protein>
    <submittedName>
        <fullName evidence="2">Uncharacterized protein</fullName>
    </submittedName>
</protein>
<keyword evidence="1" id="KW-0472">Membrane</keyword>
<dbReference type="Proteomes" id="UP000292781">
    <property type="component" value="Unassembled WGS sequence"/>
</dbReference>
<accession>A0A4Q9VWL3</accession>
<proteinExistence type="predicted"/>
<dbReference type="RefSeq" id="WP_131306319.1">
    <property type="nucleotide sequence ID" value="NZ_SJFN01000004.1"/>
</dbReference>
<keyword evidence="3" id="KW-1185">Reference proteome</keyword>
<dbReference type="AlphaFoldDB" id="A0A4Q9VWL3"/>
<gene>
    <name evidence="2" type="ORF">EYW49_03675</name>
</gene>
<evidence type="ECO:0000313" key="3">
    <source>
        <dbReference type="Proteomes" id="UP000292781"/>
    </source>
</evidence>
<organism evidence="2 3">
    <name type="scientific">Siculibacillus lacustris</name>
    <dbReference type="NCBI Taxonomy" id="1549641"/>
    <lineage>
        <taxon>Bacteria</taxon>
        <taxon>Pseudomonadati</taxon>
        <taxon>Pseudomonadota</taxon>
        <taxon>Alphaproteobacteria</taxon>
        <taxon>Hyphomicrobiales</taxon>
        <taxon>Ancalomicrobiaceae</taxon>
        <taxon>Siculibacillus</taxon>
    </lineage>
</organism>
<keyword evidence="1" id="KW-1133">Transmembrane helix</keyword>